<dbReference type="SMART" id="SM00563">
    <property type="entry name" value="PlsC"/>
    <property type="match status" value="1"/>
</dbReference>
<dbReference type="InterPro" id="IPR002123">
    <property type="entry name" value="Plipid/glycerol_acylTrfase"/>
</dbReference>
<dbReference type="PANTHER" id="PTHR10434">
    <property type="entry name" value="1-ACYL-SN-GLYCEROL-3-PHOSPHATE ACYLTRANSFERASE"/>
    <property type="match status" value="1"/>
</dbReference>
<dbReference type="CDD" id="cd07989">
    <property type="entry name" value="LPLAT_AGPAT-like"/>
    <property type="match status" value="1"/>
</dbReference>
<evidence type="ECO:0000313" key="6">
    <source>
        <dbReference type="Proteomes" id="UP001501771"/>
    </source>
</evidence>
<dbReference type="SUPFAM" id="SSF69593">
    <property type="entry name" value="Glycerol-3-phosphate (1)-acyltransferase"/>
    <property type="match status" value="1"/>
</dbReference>
<dbReference type="Proteomes" id="UP001501771">
    <property type="component" value="Unassembled WGS sequence"/>
</dbReference>
<sequence>MTLPSSGSAHTELPHSDRVRHPVRLFLYSPLRPLARALIRRRFAVRLHGVESVPRHGGVIFASNHIGVADGPLLAIFAPRPVHALTKVEMFRGRLGRFLRASGQIPLDRFHTDPAAVKTCLRVLRDGGAVGIFPEGRRGAGDLARFHRGTAYFALASGAPVVPVVIFGSREPGGHTDSLPPRGGAVDLVFGTPYTLDAAPWPRTQEQVERASVLVREHMLVHLDHARASTGRDLPGPLPAAEVEPDPATGVTEQGAP</sequence>
<keyword evidence="1" id="KW-0808">Transferase</keyword>
<evidence type="ECO:0000256" key="2">
    <source>
        <dbReference type="ARBA" id="ARBA00023315"/>
    </source>
</evidence>
<gene>
    <name evidence="5" type="ORF">GCM10009844_31170</name>
</gene>
<evidence type="ECO:0000256" key="3">
    <source>
        <dbReference type="SAM" id="MobiDB-lite"/>
    </source>
</evidence>
<comment type="caution">
    <text evidence="5">The sequence shown here is derived from an EMBL/GenBank/DDBJ whole genome shotgun (WGS) entry which is preliminary data.</text>
</comment>
<evidence type="ECO:0000313" key="5">
    <source>
        <dbReference type="EMBL" id="GAA2150348.1"/>
    </source>
</evidence>
<accession>A0ABP5LSD5</accession>
<keyword evidence="6" id="KW-1185">Reference proteome</keyword>
<evidence type="ECO:0000256" key="1">
    <source>
        <dbReference type="ARBA" id="ARBA00022679"/>
    </source>
</evidence>
<dbReference type="PANTHER" id="PTHR10434:SF11">
    <property type="entry name" value="1-ACYL-SN-GLYCEROL-3-PHOSPHATE ACYLTRANSFERASE"/>
    <property type="match status" value="1"/>
</dbReference>
<dbReference type="EMBL" id="BAAAQR010000010">
    <property type="protein sequence ID" value="GAA2150348.1"/>
    <property type="molecule type" value="Genomic_DNA"/>
</dbReference>
<reference evidence="6" key="1">
    <citation type="journal article" date="2019" name="Int. J. Syst. Evol. Microbiol.">
        <title>The Global Catalogue of Microorganisms (GCM) 10K type strain sequencing project: providing services to taxonomists for standard genome sequencing and annotation.</title>
        <authorList>
            <consortium name="The Broad Institute Genomics Platform"/>
            <consortium name="The Broad Institute Genome Sequencing Center for Infectious Disease"/>
            <person name="Wu L."/>
            <person name="Ma J."/>
        </authorList>
    </citation>
    <scope>NUCLEOTIDE SEQUENCE [LARGE SCALE GENOMIC DNA]</scope>
    <source>
        <strain evidence="6">JCM 16022</strain>
    </source>
</reference>
<feature type="domain" description="Phospholipid/glycerol acyltransferase" evidence="4">
    <location>
        <begin position="59"/>
        <end position="169"/>
    </location>
</feature>
<dbReference type="RefSeq" id="WP_344154139.1">
    <property type="nucleotide sequence ID" value="NZ_BAAAQR010000010.1"/>
</dbReference>
<organism evidence="5 6">
    <name type="scientific">Nocardioides koreensis</name>
    <dbReference type="NCBI Taxonomy" id="433651"/>
    <lineage>
        <taxon>Bacteria</taxon>
        <taxon>Bacillati</taxon>
        <taxon>Actinomycetota</taxon>
        <taxon>Actinomycetes</taxon>
        <taxon>Propionibacteriales</taxon>
        <taxon>Nocardioidaceae</taxon>
        <taxon>Nocardioides</taxon>
    </lineage>
</organism>
<name>A0ABP5LSD5_9ACTN</name>
<feature type="region of interest" description="Disordered" evidence="3">
    <location>
        <begin position="228"/>
        <end position="257"/>
    </location>
</feature>
<proteinExistence type="predicted"/>
<evidence type="ECO:0000259" key="4">
    <source>
        <dbReference type="SMART" id="SM00563"/>
    </source>
</evidence>
<keyword evidence="2" id="KW-0012">Acyltransferase</keyword>
<dbReference type="Pfam" id="PF01553">
    <property type="entry name" value="Acyltransferase"/>
    <property type="match status" value="1"/>
</dbReference>
<protein>
    <recommendedName>
        <fullName evidence="4">Phospholipid/glycerol acyltransferase domain-containing protein</fullName>
    </recommendedName>
</protein>